<feature type="transmembrane region" description="Helical" evidence="8">
    <location>
        <begin position="40"/>
        <end position="58"/>
    </location>
</feature>
<evidence type="ECO:0000256" key="4">
    <source>
        <dbReference type="ARBA" id="ARBA00022475"/>
    </source>
</evidence>
<feature type="transmembrane region" description="Helical" evidence="8">
    <location>
        <begin position="216"/>
        <end position="237"/>
    </location>
</feature>
<feature type="transmembrane region" description="Helical" evidence="8">
    <location>
        <begin position="7"/>
        <end position="28"/>
    </location>
</feature>
<dbReference type="RefSeq" id="WP_307396729.1">
    <property type="nucleotide sequence ID" value="NZ_BAAADK010000032.1"/>
</dbReference>
<sequence>MQERKEILIGTWFGIGAFVAWGLLPIFWKTVDHVPDLEVLAHRVVWSFVFVLMILLVLGKGKSFLSEGKAILAKKKVLLGVLLASILISLNWFIYIYAVNSGQIVETSLGYYINPLLSVLLGILVLKEKLSFWQMISFTLALIGVLILTFGYGSFPWIAFLLAITFALYGLAKKLTNLGAMTGLTIETLMMTPVALVFVVWLQVGGSGSFTTLGGWTTFFLMASGAVTAIPLLLFASGARRIPLSLIGFLQYIAPTLQLLIGVFIYQESFTKTHLIAFSFIWTALIIFSVANTSWMKKLEPAKAYQRRKNRTLN</sequence>
<keyword evidence="4" id="KW-1003">Cell membrane</keyword>
<evidence type="ECO:0000256" key="1">
    <source>
        <dbReference type="ARBA" id="ARBA00004651"/>
    </source>
</evidence>
<name>A0ABT9W327_9BACI</name>
<evidence type="ECO:0000256" key="6">
    <source>
        <dbReference type="ARBA" id="ARBA00022989"/>
    </source>
</evidence>
<feature type="domain" description="EamA" evidence="9">
    <location>
        <begin position="9"/>
        <end position="149"/>
    </location>
</feature>
<gene>
    <name evidence="10" type="ORF">J2S11_003574</name>
</gene>
<reference evidence="10 11" key="1">
    <citation type="submission" date="2023-07" db="EMBL/GenBank/DDBJ databases">
        <title>Genomic Encyclopedia of Type Strains, Phase IV (KMG-IV): sequencing the most valuable type-strain genomes for metagenomic binning, comparative biology and taxonomic classification.</title>
        <authorList>
            <person name="Goeker M."/>
        </authorList>
    </citation>
    <scope>NUCLEOTIDE SEQUENCE [LARGE SCALE GENOMIC DNA]</scope>
    <source>
        <strain evidence="10 11">DSM 12751</strain>
    </source>
</reference>
<feature type="transmembrane region" description="Helical" evidence="8">
    <location>
        <begin position="155"/>
        <end position="172"/>
    </location>
</feature>
<dbReference type="PANTHER" id="PTHR22911:SF137">
    <property type="entry name" value="SOLUTE CARRIER FAMILY 35 MEMBER G2-RELATED"/>
    <property type="match status" value="1"/>
</dbReference>
<comment type="subcellular location">
    <subcellularLocation>
        <location evidence="1">Cell membrane</location>
        <topology evidence="1">Multi-pass membrane protein</topology>
    </subcellularLocation>
</comment>
<comment type="caution">
    <text evidence="10">The sequence shown here is derived from an EMBL/GenBank/DDBJ whole genome shotgun (WGS) entry which is preliminary data.</text>
</comment>
<dbReference type="PANTHER" id="PTHR22911">
    <property type="entry name" value="ACYL-MALONYL CONDENSING ENZYME-RELATED"/>
    <property type="match status" value="1"/>
</dbReference>
<feature type="transmembrane region" description="Helical" evidence="8">
    <location>
        <begin position="78"/>
        <end position="97"/>
    </location>
</feature>
<evidence type="ECO:0000256" key="7">
    <source>
        <dbReference type="ARBA" id="ARBA00023136"/>
    </source>
</evidence>
<feature type="transmembrane region" description="Helical" evidence="8">
    <location>
        <begin position="184"/>
        <end position="204"/>
    </location>
</feature>
<keyword evidence="7 8" id="KW-0472">Membrane</keyword>
<feature type="transmembrane region" description="Helical" evidence="8">
    <location>
        <begin position="273"/>
        <end position="291"/>
    </location>
</feature>
<dbReference type="EMBL" id="JAUSTY010000018">
    <property type="protein sequence ID" value="MDQ0167647.1"/>
    <property type="molecule type" value="Genomic_DNA"/>
</dbReference>
<evidence type="ECO:0000256" key="2">
    <source>
        <dbReference type="ARBA" id="ARBA00007362"/>
    </source>
</evidence>
<organism evidence="10 11">
    <name type="scientific">Caldalkalibacillus horti</name>
    <dbReference type="NCBI Taxonomy" id="77523"/>
    <lineage>
        <taxon>Bacteria</taxon>
        <taxon>Bacillati</taxon>
        <taxon>Bacillota</taxon>
        <taxon>Bacilli</taxon>
        <taxon>Bacillales</taxon>
        <taxon>Bacillaceae</taxon>
        <taxon>Caldalkalibacillus</taxon>
    </lineage>
</organism>
<dbReference type="InterPro" id="IPR037185">
    <property type="entry name" value="EmrE-like"/>
</dbReference>
<feature type="transmembrane region" description="Helical" evidence="8">
    <location>
        <begin position="109"/>
        <end position="125"/>
    </location>
</feature>
<protein>
    <submittedName>
        <fullName evidence="10">Chloramphenicol-sensitive protein RarD</fullName>
    </submittedName>
</protein>
<evidence type="ECO:0000259" key="9">
    <source>
        <dbReference type="Pfam" id="PF00892"/>
    </source>
</evidence>
<evidence type="ECO:0000313" key="11">
    <source>
        <dbReference type="Proteomes" id="UP001235840"/>
    </source>
</evidence>
<dbReference type="InterPro" id="IPR000620">
    <property type="entry name" value="EamA_dom"/>
</dbReference>
<feature type="transmembrane region" description="Helical" evidence="8">
    <location>
        <begin position="249"/>
        <end position="267"/>
    </location>
</feature>
<evidence type="ECO:0000256" key="5">
    <source>
        <dbReference type="ARBA" id="ARBA00022692"/>
    </source>
</evidence>
<dbReference type="SUPFAM" id="SSF103481">
    <property type="entry name" value="Multidrug resistance efflux transporter EmrE"/>
    <property type="match status" value="2"/>
</dbReference>
<keyword evidence="5 8" id="KW-0812">Transmembrane</keyword>
<accession>A0ABT9W327</accession>
<feature type="transmembrane region" description="Helical" evidence="8">
    <location>
        <begin position="132"/>
        <end position="149"/>
    </location>
</feature>
<dbReference type="Pfam" id="PF00892">
    <property type="entry name" value="EamA"/>
    <property type="match status" value="1"/>
</dbReference>
<keyword evidence="6 8" id="KW-1133">Transmembrane helix</keyword>
<dbReference type="InterPro" id="IPR004626">
    <property type="entry name" value="RarD"/>
</dbReference>
<proteinExistence type="inferred from homology"/>
<evidence type="ECO:0000256" key="8">
    <source>
        <dbReference type="SAM" id="Phobius"/>
    </source>
</evidence>
<keyword evidence="3" id="KW-0813">Transport</keyword>
<evidence type="ECO:0000256" key="3">
    <source>
        <dbReference type="ARBA" id="ARBA00022448"/>
    </source>
</evidence>
<dbReference type="NCBIfam" id="TIGR00688">
    <property type="entry name" value="rarD"/>
    <property type="match status" value="1"/>
</dbReference>
<comment type="similarity">
    <text evidence="2">Belongs to the EamA transporter family.</text>
</comment>
<evidence type="ECO:0000313" key="10">
    <source>
        <dbReference type="EMBL" id="MDQ0167647.1"/>
    </source>
</evidence>
<dbReference type="Proteomes" id="UP001235840">
    <property type="component" value="Unassembled WGS sequence"/>
</dbReference>
<keyword evidence="11" id="KW-1185">Reference proteome</keyword>